<keyword evidence="1 4" id="KW-0479">Metal-binding</keyword>
<dbReference type="InterPro" id="IPR036291">
    <property type="entry name" value="NAD(P)-bd_dom_sf"/>
</dbReference>
<evidence type="ECO:0000256" key="1">
    <source>
        <dbReference type="ARBA" id="ARBA00022723"/>
    </source>
</evidence>
<dbReference type="PROSITE" id="PS00059">
    <property type="entry name" value="ADH_ZINC"/>
    <property type="match status" value="1"/>
</dbReference>
<dbReference type="EMBL" id="CADCWF010000361">
    <property type="protein sequence ID" value="CAA9583220.1"/>
    <property type="molecule type" value="Genomic_DNA"/>
</dbReference>
<sequence length="347" mass="37063">MHRVPSTMNAAVFSGPNDLKVDRVPVPEVGANDVLLKVDMCGICGTDVHILRGSFPAPNLPLIPGHEFAGHVVAVGDNVDHVRVDDYVTADINLACGHCYFCRRQQKLFCEQIRQIGVHTHGALAEYVKAPAAAIYHVPEGLSPRQGAYIEPLACAVHGQERADITPGSSVVIIGAGPMGLAHIQLAKLKGASPIIVTEMNRVRLDKARELGADHVIDAGTRDAVEAVKGLTEGRGADYVIEAVGSIPTYRQAFEMVRRGGTLVAYGAAPSTASLEIKPFDIYSKELNIVGSYAGTYAAWPEAIALIQGGRFDPEQIVTEVVPLADVVGAIETVEKNKDVIKIQIQP</sequence>
<evidence type="ECO:0000256" key="3">
    <source>
        <dbReference type="ARBA" id="ARBA00023002"/>
    </source>
</evidence>
<protein>
    <recommendedName>
        <fullName evidence="5">Enoyl reductase (ER) domain-containing protein</fullName>
    </recommendedName>
</protein>
<dbReference type="InterPro" id="IPR013149">
    <property type="entry name" value="ADH-like_C"/>
</dbReference>
<feature type="domain" description="Enoyl reductase (ER)" evidence="5">
    <location>
        <begin position="14"/>
        <end position="341"/>
    </location>
</feature>
<dbReference type="GO" id="GO:0016616">
    <property type="term" value="F:oxidoreductase activity, acting on the CH-OH group of donors, NAD or NADP as acceptor"/>
    <property type="evidence" value="ECO:0007669"/>
    <property type="project" value="UniProtKB-ARBA"/>
</dbReference>
<evidence type="ECO:0000256" key="4">
    <source>
        <dbReference type="RuleBase" id="RU361277"/>
    </source>
</evidence>
<accession>A0A6J4VN52</accession>
<dbReference type="AlphaFoldDB" id="A0A6J4VN52"/>
<dbReference type="InterPro" id="IPR013154">
    <property type="entry name" value="ADH-like_N"/>
</dbReference>
<name>A0A6J4VN52_9BACT</name>
<evidence type="ECO:0000256" key="2">
    <source>
        <dbReference type="ARBA" id="ARBA00022833"/>
    </source>
</evidence>
<dbReference type="Gene3D" id="3.90.180.10">
    <property type="entry name" value="Medium-chain alcohol dehydrogenases, catalytic domain"/>
    <property type="match status" value="1"/>
</dbReference>
<dbReference type="GO" id="GO:0008270">
    <property type="term" value="F:zinc ion binding"/>
    <property type="evidence" value="ECO:0007669"/>
    <property type="project" value="InterPro"/>
</dbReference>
<dbReference type="SMART" id="SM00829">
    <property type="entry name" value="PKS_ER"/>
    <property type="match status" value="1"/>
</dbReference>
<comment type="similarity">
    <text evidence="4">Belongs to the zinc-containing alcohol dehydrogenase family.</text>
</comment>
<evidence type="ECO:0000259" key="5">
    <source>
        <dbReference type="SMART" id="SM00829"/>
    </source>
</evidence>
<dbReference type="Gene3D" id="3.40.50.720">
    <property type="entry name" value="NAD(P)-binding Rossmann-like Domain"/>
    <property type="match status" value="1"/>
</dbReference>
<dbReference type="InterPro" id="IPR020843">
    <property type="entry name" value="ER"/>
</dbReference>
<dbReference type="InterPro" id="IPR002328">
    <property type="entry name" value="ADH_Zn_CS"/>
</dbReference>
<dbReference type="InterPro" id="IPR011032">
    <property type="entry name" value="GroES-like_sf"/>
</dbReference>
<keyword evidence="2 4" id="KW-0862">Zinc</keyword>
<dbReference type="SUPFAM" id="SSF50129">
    <property type="entry name" value="GroES-like"/>
    <property type="match status" value="1"/>
</dbReference>
<dbReference type="Pfam" id="PF00107">
    <property type="entry name" value="ADH_zinc_N"/>
    <property type="match status" value="1"/>
</dbReference>
<dbReference type="CDD" id="cd08234">
    <property type="entry name" value="threonine_DH_like"/>
    <property type="match status" value="1"/>
</dbReference>
<dbReference type="PANTHER" id="PTHR43401">
    <property type="entry name" value="L-THREONINE 3-DEHYDROGENASE"/>
    <property type="match status" value="1"/>
</dbReference>
<dbReference type="InterPro" id="IPR050129">
    <property type="entry name" value="Zn_alcohol_dh"/>
</dbReference>
<evidence type="ECO:0000313" key="6">
    <source>
        <dbReference type="EMBL" id="CAA9583220.1"/>
    </source>
</evidence>
<comment type="cofactor">
    <cofactor evidence="4">
        <name>Zn(2+)</name>
        <dbReference type="ChEBI" id="CHEBI:29105"/>
    </cofactor>
</comment>
<proteinExistence type="inferred from homology"/>
<organism evidence="6">
    <name type="scientific">uncultured Thermomicrobiales bacterium</name>
    <dbReference type="NCBI Taxonomy" id="1645740"/>
    <lineage>
        <taxon>Bacteria</taxon>
        <taxon>Pseudomonadati</taxon>
        <taxon>Thermomicrobiota</taxon>
        <taxon>Thermomicrobia</taxon>
        <taxon>Thermomicrobiales</taxon>
        <taxon>environmental samples</taxon>
    </lineage>
</organism>
<dbReference type="SUPFAM" id="SSF51735">
    <property type="entry name" value="NAD(P)-binding Rossmann-fold domains"/>
    <property type="match status" value="1"/>
</dbReference>
<dbReference type="PANTHER" id="PTHR43401:SF2">
    <property type="entry name" value="L-THREONINE 3-DEHYDROGENASE"/>
    <property type="match status" value="1"/>
</dbReference>
<dbReference type="Pfam" id="PF08240">
    <property type="entry name" value="ADH_N"/>
    <property type="match status" value="1"/>
</dbReference>
<gene>
    <name evidence="6" type="ORF">AVDCRST_MAG59-5087</name>
</gene>
<reference evidence="6" key="1">
    <citation type="submission" date="2020-02" db="EMBL/GenBank/DDBJ databases">
        <authorList>
            <person name="Meier V. D."/>
        </authorList>
    </citation>
    <scope>NUCLEOTIDE SEQUENCE</scope>
    <source>
        <strain evidence="6">AVDCRST_MAG59</strain>
    </source>
</reference>
<keyword evidence="3" id="KW-0560">Oxidoreductase</keyword>